<dbReference type="Proteomes" id="UP000776983">
    <property type="component" value="Unassembled WGS sequence"/>
</dbReference>
<comment type="caution">
    <text evidence="1">The sequence shown here is derived from an EMBL/GenBank/DDBJ whole genome shotgun (WGS) entry which is preliminary data.</text>
</comment>
<keyword evidence="2" id="KW-1185">Reference proteome</keyword>
<dbReference type="InterPro" id="IPR006439">
    <property type="entry name" value="HAD-SF_hydro_IA"/>
</dbReference>
<reference evidence="1 2" key="1">
    <citation type="submission" date="2020-07" db="EMBL/GenBank/DDBJ databases">
        <title>Pusillimonas sp. nov., isolated from poultry manure in Taiwan.</title>
        <authorList>
            <person name="Lin S.-Y."/>
            <person name="Tang Y.-S."/>
            <person name="Young C.-C."/>
        </authorList>
    </citation>
    <scope>NUCLEOTIDE SEQUENCE [LARGE SCALE GENOMIC DNA]</scope>
    <source>
        <strain evidence="1 2">CC-YST705</strain>
    </source>
</reference>
<dbReference type="SUPFAM" id="SSF56784">
    <property type="entry name" value="HAD-like"/>
    <property type="match status" value="1"/>
</dbReference>
<dbReference type="SFLD" id="SFLDS00003">
    <property type="entry name" value="Haloacid_Dehalogenase"/>
    <property type="match status" value="1"/>
</dbReference>
<protein>
    <submittedName>
        <fullName evidence="1">Pyrimidine 5'-nucleotidase</fullName>
    </submittedName>
</protein>
<dbReference type="SFLD" id="SFLDG01132">
    <property type="entry name" value="C1.5.3:_5'-Nucleotidase_Like"/>
    <property type="match status" value="1"/>
</dbReference>
<sequence length="263" mass="29762">MDTATQIIRARTERRLLRPVGASLTARKHRYGPQDTVWLFDLDNTLHDCSHAIFQAIDGNMTQAVMQSLDVDEETANVLRRRYWERYGATVIGLVRHHGIKASDFLAKAHAFDPAPLVRAETGLAAKLARLPGRKVLLTNAPRHYAHDVLKVLGIAHHFDLLWAIDQMNLQGRMRPKPSMALMRQVLAHLKVPAHRVVLVEDTLHNLRPARRLGMRTVHIFHPGTPFSSMHRGRPNYVDLRLQTLGPLLTGMSRLRARSGPKP</sequence>
<dbReference type="RefSeq" id="WP_226954069.1">
    <property type="nucleotide sequence ID" value="NZ_JACDXW010000003.1"/>
</dbReference>
<dbReference type="NCBIfam" id="TIGR01993">
    <property type="entry name" value="Pyr-5-nucltdase"/>
    <property type="match status" value="1"/>
</dbReference>
<dbReference type="Gene3D" id="3.40.50.1000">
    <property type="entry name" value="HAD superfamily/HAD-like"/>
    <property type="match status" value="1"/>
</dbReference>
<accession>A0ABS8CCD2</accession>
<dbReference type="InterPro" id="IPR023214">
    <property type="entry name" value="HAD_sf"/>
</dbReference>
<dbReference type="InterPro" id="IPR036412">
    <property type="entry name" value="HAD-like_sf"/>
</dbReference>
<gene>
    <name evidence="1" type="ORF">H0484_08025</name>
</gene>
<dbReference type="SFLD" id="SFLDG01129">
    <property type="entry name" value="C1.5:_HAD__Beta-PGM__Phosphata"/>
    <property type="match status" value="1"/>
</dbReference>
<evidence type="ECO:0000313" key="2">
    <source>
        <dbReference type="Proteomes" id="UP000776983"/>
    </source>
</evidence>
<dbReference type="EMBL" id="JACDXW010000003">
    <property type="protein sequence ID" value="MCB5363695.1"/>
    <property type="molecule type" value="Genomic_DNA"/>
</dbReference>
<organism evidence="1 2">
    <name type="scientific">Mesopusillimonas faecipullorum</name>
    <dbReference type="NCBI Taxonomy" id="2755040"/>
    <lineage>
        <taxon>Bacteria</taxon>
        <taxon>Pseudomonadati</taxon>
        <taxon>Pseudomonadota</taxon>
        <taxon>Betaproteobacteria</taxon>
        <taxon>Burkholderiales</taxon>
        <taxon>Alcaligenaceae</taxon>
        <taxon>Mesopusillimonas</taxon>
    </lineage>
</organism>
<dbReference type="Pfam" id="PF00702">
    <property type="entry name" value="Hydrolase"/>
    <property type="match status" value="1"/>
</dbReference>
<evidence type="ECO:0000313" key="1">
    <source>
        <dbReference type="EMBL" id="MCB5363695.1"/>
    </source>
</evidence>
<dbReference type="NCBIfam" id="TIGR01509">
    <property type="entry name" value="HAD-SF-IA-v3"/>
    <property type="match status" value="1"/>
</dbReference>
<name>A0ABS8CCD2_9BURK</name>
<dbReference type="Gene3D" id="1.10.150.450">
    <property type="match status" value="1"/>
</dbReference>
<dbReference type="PANTHER" id="PTHR12725:SF117">
    <property type="entry name" value="HALOACID DEHALOGENASE-LIKE HYDROLASE"/>
    <property type="match status" value="1"/>
</dbReference>
<dbReference type="PANTHER" id="PTHR12725">
    <property type="entry name" value="HALOACID DEHALOGENASE-LIKE HYDROLASE"/>
    <property type="match status" value="1"/>
</dbReference>
<dbReference type="InterPro" id="IPR010237">
    <property type="entry name" value="Pyr-5-nucltdase"/>
</dbReference>
<proteinExistence type="predicted"/>